<dbReference type="GO" id="GO:0046491">
    <property type="term" value="P:L-methylmalonyl-CoA metabolic process"/>
    <property type="evidence" value="ECO:0007669"/>
    <property type="project" value="TreeGrafter"/>
</dbReference>
<reference evidence="3 4" key="1">
    <citation type="journal article" date="2015" name="Genome Announc.">
        <title>Expanding the biotechnology potential of lactobacilli through comparative genomics of 213 strains and associated genera.</title>
        <authorList>
            <person name="Sun Z."/>
            <person name="Harris H.M."/>
            <person name="McCann A."/>
            <person name="Guo C."/>
            <person name="Argimon S."/>
            <person name="Zhang W."/>
            <person name="Yang X."/>
            <person name="Jeffery I.B."/>
            <person name="Cooney J.C."/>
            <person name="Kagawa T.F."/>
            <person name="Liu W."/>
            <person name="Song Y."/>
            <person name="Salvetti E."/>
            <person name="Wrobel A."/>
            <person name="Rasinkangas P."/>
            <person name="Parkhill J."/>
            <person name="Rea M.C."/>
            <person name="O'Sullivan O."/>
            <person name="Ritari J."/>
            <person name="Douillard F.P."/>
            <person name="Paul Ross R."/>
            <person name="Yang R."/>
            <person name="Briner A.E."/>
            <person name="Felis G.E."/>
            <person name="de Vos W.M."/>
            <person name="Barrangou R."/>
            <person name="Klaenhammer T.R."/>
            <person name="Caufield P.W."/>
            <person name="Cui Y."/>
            <person name="Zhang H."/>
            <person name="O'Toole P.W."/>
        </authorList>
    </citation>
    <scope>NUCLEOTIDE SEQUENCE [LARGE SCALE GENOMIC DNA]</scope>
    <source>
        <strain evidence="3 4">DSM 20003</strain>
    </source>
</reference>
<evidence type="ECO:0000259" key="2">
    <source>
        <dbReference type="PROSITE" id="PS51819"/>
    </source>
</evidence>
<dbReference type="AlphaFoldDB" id="A0A0R1H948"/>
<dbReference type="Gene3D" id="3.10.180.10">
    <property type="entry name" value="2,3-Dihydroxybiphenyl 1,2-Dioxygenase, domain 1"/>
    <property type="match status" value="1"/>
</dbReference>
<dbReference type="GO" id="GO:0004493">
    <property type="term" value="F:methylmalonyl-CoA epimerase activity"/>
    <property type="evidence" value="ECO:0007669"/>
    <property type="project" value="TreeGrafter"/>
</dbReference>
<evidence type="ECO:0000313" key="3">
    <source>
        <dbReference type="EMBL" id="KRK40162.1"/>
    </source>
</evidence>
<dbReference type="SUPFAM" id="SSF54593">
    <property type="entry name" value="Glyoxalase/Bleomycin resistance protein/Dihydroxybiphenyl dioxygenase"/>
    <property type="match status" value="1"/>
</dbReference>
<dbReference type="PROSITE" id="PS51819">
    <property type="entry name" value="VOC"/>
    <property type="match status" value="1"/>
</dbReference>
<keyword evidence="1" id="KW-0479">Metal-binding</keyword>
<dbReference type="STRING" id="1423726.FC07_GL001364"/>
<feature type="domain" description="VOC" evidence="2">
    <location>
        <begin position="8"/>
        <end position="127"/>
    </location>
</feature>
<dbReference type="GO" id="GO:0004462">
    <property type="term" value="F:lactoylglutathione lyase activity"/>
    <property type="evidence" value="ECO:0007669"/>
    <property type="project" value="InterPro"/>
</dbReference>
<evidence type="ECO:0000256" key="1">
    <source>
        <dbReference type="ARBA" id="ARBA00022723"/>
    </source>
</evidence>
<dbReference type="InterPro" id="IPR037478">
    <property type="entry name" value="YwkD-like_dom"/>
</dbReference>
<dbReference type="Proteomes" id="UP000051461">
    <property type="component" value="Unassembled WGS sequence"/>
</dbReference>
<dbReference type="InterPro" id="IPR018146">
    <property type="entry name" value="Glyoxalase_1_CS"/>
</dbReference>
<dbReference type="PATRIC" id="fig|1423726.3.peg.1409"/>
<organism evidence="3 4">
    <name type="scientific">Loigolactobacillus bifermentans DSM 20003</name>
    <dbReference type="NCBI Taxonomy" id="1423726"/>
    <lineage>
        <taxon>Bacteria</taxon>
        <taxon>Bacillati</taxon>
        <taxon>Bacillota</taxon>
        <taxon>Bacilli</taxon>
        <taxon>Lactobacillales</taxon>
        <taxon>Lactobacillaceae</taxon>
        <taxon>Loigolactobacillus</taxon>
    </lineage>
</organism>
<dbReference type="CDD" id="cd08352">
    <property type="entry name" value="VOC_Bs_YwkD_like"/>
    <property type="match status" value="1"/>
</dbReference>
<dbReference type="InterPro" id="IPR051785">
    <property type="entry name" value="MMCE/EMCE_epimerase"/>
</dbReference>
<evidence type="ECO:0000313" key="4">
    <source>
        <dbReference type="Proteomes" id="UP000051461"/>
    </source>
</evidence>
<proteinExistence type="predicted"/>
<gene>
    <name evidence="3" type="ORF">FC07_GL001364</name>
</gene>
<dbReference type="InterPro" id="IPR037523">
    <property type="entry name" value="VOC_core"/>
</dbReference>
<protein>
    <recommendedName>
        <fullName evidence="2">VOC domain-containing protein</fullName>
    </recommendedName>
</protein>
<dbReference type="PROSITE" id="PS00934">
    <property type="entry name" value="GLYOXALASE_I_1"/>
    <property type="match status" value="1"/>
</dbReference>
<dbReference type="EMBL" id="AZDA01000021">
    <property type="protein sequence ID" value="KRK40162.1"/>
    <property type="molecule type" value="Genomic_DNA"/>
</dbReference>
<dbReference type="PANTHER" id="PTHR43048">
    <property type="entry name" value="METHYLMALONYL-COA EPIMERASE"/>
    <property type="match status" value="1"/>
</dbReference>
<dbReference type="GO" id="GO:0046872">
    <property type="term" value="F:metal ion binding"/>
    <property type="evidence" value="ECO:0007669"/>
    <property type="project" value="UniProtKB-KW"/>
</dbReference>
<keyword evidence="4" id="KW-1185">Reference proteome</keyword>
<accession>A0A0R1H948</accession>
<dbReference type="InterPro" id="IPR004360">
    <property type="entry name" value="Glyas_Fos-R_dOase_dom"/>
</dbReference>
<name>A0A0R1H948_9LACO</name>
<dbReference type="InterPro" id="IPR029068">
    <property type="entry name" value="Glyas_Bleomycin-R_OHBP_Dase"/>
</dbReference>
<sequence length="127" mass="14023">MNEMKLTTCHHIALIVPDYQAAYTFYVEKLGFQVVADHQRATDRLLNLRSGTVTLEIFVKPDAPQRLSYPEAQGLRHLAFQVPDVAAVVATLAAVGVDCEPIRHDAFTGEAMTFCQAPGGLPLEFHE</sequence>
<dbReference type="PANTHER" id="PTHR43048:SF3">
    <property type="entry name" value="METHYLMALONYL-COA EPIMERASE, MITOCHONDRIAL"/>
    <property type="match status" value="1"/>
</dbReference>
<dbReference type="Pfam" id="PF00903">
    <property type="entry name" value="Glyoxalase"/>
    <property type="match status" value="1"/>
</dbReference>
<comment type="caution">
    <text evidence="3">The sequence shown here is derived from an EMBL/GenBank/DDBJ whole genome shotgun (WGS) entry which is preliminary data.</text>
</comment>